<evidence type="ECO:0000259" key="3">
    <source>
        <dbReference type="SMART" id="SM00642"/>
    </source>
</evidence>
<protein>
    <recommendedName>
        <fullName evidence="2">1,4-alpha-D-glucan glucanohydrolase</fullName>
    </recommendedName>
</protein>
<dbReference type="AlphaFoldDB" id="A0A8S0S8C0"/>
<organism evidence="4 5">
    <name type="scientific">Olea europaea subsp. europaea</name>
    <dbReference type="NCBI Taxonomy" id="158383"/>
    <lineage>
        <taxon>Eukaryota</taxon>
        <taxon>Viridiplantae</taxon>
        <taxon>Streptophyta</taxon>
        <taxon>Embryophyta</taxon>
        <taxon>Tracheophyta</taxon>
        <taxon>Spermatophyta</taxon>
        <taxon>Magnoliopsida</taxon>
        <taxon>eudicotyledons</taxon>
        <taxon>Gunneridae</taxon>
        <taxon>Pentapetalae</taxon>
        <taxon>asterids</taxon>
        <taxon>lamiids</taxon>
        <taxon>Lamiales</taxon>
        <taxon>Oleaceae</taxon>
        <taxon>Oleeae</taxon>
        <taxon>Olea</taxon>
    </lineage>
</organism>
<evidence type="ECO:0000313" key="4">
    <source>
        <dbReference type="EMBL" id="CAA2988448.1"/>
    </source>
</evidence>
<comment type="similarity">
    <text evidence="1">Belongs to the glycosyl hydrolase 13 family.</text>
</comment>
<gene>
    <name evidence="4" type="ORF">OLEA9_A042958</name>
</gene>
<dbReference type="OrthoDB" id="550577at2759"/>
<dbReference type="EMBL" id="CACTIH010003994">
    <property type="protein sequence ID" value="CAA2988448.1"/>
    <property type="molecule type" value="Genomic_DNA"/>
</dbReference>
<proteinExistence type="inferred from homology"/>
<dbReference type="Pfam" id="PF00128">
    <property type="entry name" value="Alpha-amylase"/>
    <property type="match status" value="1"/>
</dbReference>
<dbReference type="Gramene" id="OE9A042958T1">
    <property type="protein sequence ID" value="OE9A042958C1"/>
    <property type="gene ID" value="OE9A042958"/>
</dbReference>
<dbReference type="InterPro" id="IPR006047">
    <property type="entry name" value="GH13_cat_dom"/>
</dbReference>
<dbReference type="SMART" id="SM00642">
    <property type="entry name" value="Aamy"/>
    <property type="match status" value="1"/>
</dbReference>
<keyword evidence="5" id="KW-1185">Reference proteome</keyword>
<sequence length="232" mass="26825">MGYTSNEFNKQQTDSAAVISSGKEILLQAFNWESHKHDWWRNLERKVPDMAKSGFTSAWLPPPSNSLAPEGYLPQNLYSLNSSYGSEHLLKALLNKMKQYKVRAMADIVINHRVGTTQGHGGKYNRYDGIPLSWDERAVTSCTGGLGNKSTGDNFHGFPNIDHTQQFVRKDIINWLRWLRNSIGFQDFRFDFVRGYSAKYVKEYIENTKPIFSVGEYWDSCNYRGHYLEYNQ</sequence>
<name>A0A8S0S8C0_OLEEU</name>
<feature type="non-terminal residue" evidence="4">
    <location>
        <position position="232"/>
    </location>
</feature>
<dbReference type="Proteomes" id="UP000594638">
    <property type="component" value="Unassembled WGS sequence"/>
</dbReference>
<feature type="domain" description="Glycosyl hydrolase family 13 catalytic" evidence="3">
    <location>
        <begin position="24"/>
        <end position="232"/>
    </location>
</feature>
<reference evidence="4 5" key="1">
    <citation type="submission" date="2019-12" db="EMBL/GenBank/DDBJ databases">
        <authorList>
            <person name="Alioto T."/>
            <person name="Alioto T."/>
            <person name="Gomez Garrido J."/>
        </authorList>
    </citation>
    <scope>NUCLEOTIDE SEQUENCE [LARGE SCALE GENOMIC DNA]</scope>
</reference>
<evidence type="ECO:0000313" key="5">
    <source>
        <dbReference type="Proteomes" id="UP000594638"/>
    </source>
</evidence>
<dbReference type="GO" id="GO:0005975">
    <property type="term" value="P:carbohydrate metabolic process"/>
    <property type="evidence" value="ECO:0007669"/>
    <property type="project" value="InterPro"/>
</dbReference>
<evidence type="ECO:0000256" key="1">
    <source>
        <dbReference type="ARBA" id="ARBA00008061"/>
    </source>
</evidence>
<dbReference type="PANTHER" id="PTHR43447">
    <property type="entry name" value="ALPHA-AMYLASE"/>
    <property type="match status" value="1"/>
</dbReference>
<dbReference type="InterPro" id="IPR017853">
    <property type="entry name" value="GH"/>
</dbReference>
<dbReference type="Gene3D" id="3.20.20.80">
    <property type="entry name" value="Glycosidases"/>
    <property type="match status" value="1"/>
</dbReference>
<comment type="caution">
    <text evidence="4">The sequence shown here is derived from an EMBL/GenBank/DDBJ whole genome shotgun (WGS) entry which is preliminary data.</text>
</comment>
<evidence type="ECO:0000256" key="2">
    <source>
        <dbReference type="ARBA" id="ARBA00030238"/>
    </source>
</evidence>
<accession>A0A8S0S8C0</accession>
<dbReference type="SUPFAM" id="SSF51445">
    <property type="entry name" value="(Trans)glycosidases"/>
    <property type="match status" value="1"/>
</dbReference>